<sequence>MEVAKTFGKCGRQQLVLRRLANSCHVIGIQGERRRSKSEPRPRLPYLRSVLSERRSGPNCNPALREHQSTLGLAASVGREIRMEAEAALGGGEEENGIPLLTGQGDLVLSKGFLRNLCPAAEAAHGDARQLFPVTDSLQLSHTHGFSQQAVSHSQKNTKAGQHKGRLSPRCVIPPPLTRKNATKLQASLFVVRRHIPLLRLTS</sequence>
<proteinExistence type="predicted"/>
<evidence type="ECO:0000313" key="3">
    <source>
        <dbReference type="Proteomes" id="UP000324222"/>
    </source>
</evidence>
<feature type="compositionally biased region" description="Polar residues" evidence="1">
    <location>
        <begin position="148"/>
        <end position="160"/>
    </location>
</feature>
<evidence type="ECO:0000313" key="2">
    <source>
        <dbReference type="EMBL" id="MPC51356.1"/>
    </source>
</evidence>
<comment type="caution">
    <text evidence="2">The sequence shown here is derived from an EMBL/GenBank/DDBJ whole genome shotgun (WGS) entry which is preliminary data.</text>
</comment>
<protein>
    <submittedName>
        <fullName evidence="2">Uncharacterized protein</fullName>
    </submittedName>
</protein>
<evidence type="ECO:0000256" key="1">
    <source>
        <dbReference type="SAM" id="MobiDB-lite"/>
    </source>
</evidence>
<dbReference type="Proteomes" id="UP000324222">
    <property type="component" value="Unassembled WGS sequence"/>
</dbReference>
<reference evidence="2 3" key="1">
    <citation type="submission" date="2019-05" db="EMBL/GenBank/DDBJ databases">
        <title>Another draft genome of Portunus trituberculatus and its Hox gene families provides insights of decapod evolution.</title>
        <authorList>
            <person name="Jeong J.-H."/>
            <person name="Song I."/>
            <person name="Kim S."/>
            <person name="Choi T."/>
            <person name="Kim D."/>
            <person name="Ryu S."/>
            <person name="Kim W."/>
        </authorList>
    </citation>
    <scope>NUCLEOTIDE SEQUENCE [LARGE SCALE GENOMIC DNA]</scope>
    <source>
        <tissue evidence="2">Muscle</tissue>
    </source>
</reference>
<keyword evidence="3" id="KW-1185">Reference proteome</keyword>
<accession>A0A5B7G0L7</accession>
<dbReference type="EMBL" id="VSRR010010121">
    <property type="protein sequence ID" value="MPC51356.1"/>
    <property type="molecule type" value="Genomic_DNA"/>
</dbReference>
<gene>
    <name evidence="2" type="ORF">E2C01_045200</name>
</gene>
<name>A0A5B7G0L7_PORTR</name>
<dbReference type="AlphaFoldDB" id="A0A5B7G0L7"/>
<organism evidence="2 3">
    <name type="scientific">Portunus trituberculatus</name>
    <name type="common">Swimming crab</name>
    <name type="synonym">Neptunus trituberculatus</name>
    <dbReference type="NCBI Taxonomy" id="210409"/>
    <lineage>
        <taxon>Eukaryota</taxon>
        <taxon>Metazoa</taxon>
        <taxon>Ecdysozoa</taxon>
        <taxon>Arthropoda</taxon>
        <taxon>Crustacea</taxon>
        <taxon>Multicrustacea</taxon>
        <taxon>Malacostraca</taxon>
        <taxon>Eumalacostraca</taxon>
        <taxon>Eucarida</taxon>
        <taxon>Decapoda</taxon>
        <taxon>Pleocyemata</taxon>
        <taxon>Brachyura</taxon>
        <taxon>Eubrachyura</taxon>
        <taxon>Portunoidea</taxon>
        <taxon>Portunidae</taxon>
        <taxon>Portuninae</taxon>
        <taxon>Portunus</taxon>
    </lineage>
</organism>
<feature type="region of interest" description="Disordered" evidence="1">
    <location>
        <begin position="148"/>
        <end position="170"/>
    </location>
</feature>